<protein>
    <submittedName>
        <fullName evidence="2">Uncharacterized protein</fullName>
    </submittedName>
</protein>
<name>A0A9Q8VC57_9HYPO</name>
<gene>
    <name evidence="2" type="ORF">JDV02_005830</name>
</gene>
<keyword evidence="3" id="KW-1185">Reference proteome</keyword>
<dbReference type="KEGG" id="ptkz:JDV02_005830"/>
<evidence type="ECO:0000313" key="3">
    <source>
        <dbReference type="Proteomes" id="UP000829364"/>
    </source>
</evidence>
<sequence length="127" mass="13997">MLSVCVGERWQIRGQATQKTLTESITCTRRPAAFSADVSWHPRIPVLSPSTTCVRISVTRYHWGHHPQLLLLGEAADTTKPVQMPVAQKVITVQTLAGYSASRERLTGSGWPSDDDPMTITKNTPGR</sequence>
<dbReference type="GeneID" id="72067779"/>
<dbReference type="EMBL" id="CP086358">
    <property type="protein sequence ID" value="UNI19656.1"/>
    <property type="molecule type" value="Genomic_DNA"/>
</dbReference>
<organism evidence="2 3">
    <name type="scientific">Purpureocillium takamizusanense</name>
    <dbReference type="NCBI Taxonomy" id="2060973"/>
    <lineage>
        <taxon>Eukaryota</taxon>
        <taxon>Fungi</taxon>
        <taxon>Dikarya</taxon>
        <taxon>Ascomycota</taxon>
        <taxon>Pezizomycotina</taxon>
        <taxon>Sordariomycetes</taxon>
        <taxon>Hypocreomycetidae</taxon>
        <taxon>Hypocreales</taxon>
        <taxon>Ophiocordycipitaceae</taxon>
        <taxon>Purpureocillium</taxon>
    </lineage>
</organism>
<feature type="region of interest" description="Disordered" evidence="1">
    <location>
        <begin position="104"/>
        <end position="127"/>
    </location>
</feature>
<accession>A0A9Q8VC57</accession>
<dbReference type="Proteomes" id="UP000829364">
    <property type="component" value="Chromosome 5"/>
</dbReference>
<evidence type="ECO:0000256" key="1">
    <source>
        <dbReference type="SAM" id="MobiDB-lite"/>
    </source>
</evidence>
<proteinExistence type="predicted"/>
<reference evidence="2" key="1">
    <citation type="submission" date="2021-11" db="EMBL/GenBank/DDBJ databases">
        <title>Purpureocillium_takamizusanense_genome.</title>
        <authorList>
            <person name="Nguyen N.-H."/>
        </authorList>
    </citation>
    <scope>NUCLEOTIDE SEQUENCE</scope>
    <source>
        <strain evidence="2">PT3</strain>
    </source>
</reference>
<dbReference type="RefSeq" id="XP_047843137.1">
    <property type="nucleotide sequence ID" value="XM_047987153.1"/>
</dbReference>
<evidence type="ECO:0000313" key="2">
    <source>
        <dbReference type="EMBL" id="UNI19656.1"/>
    </source>
</evidence>
<dbReference type="AlphaFoldDB" id="A0A9Q8VC57"/>